<dbReference type="GO" id="GO:0000271">
    <property type="term" value="P:polysaccharide biosynthetic process"/>
    <property type="evidence" value="ECO:0007669"/>
    <property type="project" value="TreeGrafter"/>
</dbReference>
<dbReference type="AlphaFoldDB" id="A0A6J4NIJ3"/>
<evidence type="ECO:0000313" key="6">
    <source>
        <dbReference type="EMBL" id="CAA9386997.1"/>
    </source>
</evidence>
<protein>
    <recommendedName>
        <fullName evidence="7">Aminotransferase, DegT/DnrJ/EryC1/StrS family</fullName>
    </recommendedName>
</protein>
<dbReference type="GO" id="GO:0030170">
    <property type="term" value="F:pyridoxal phosphate binding"/>
    <property type="evidence" value="ECO:0007669"/>
    <property type="project" value="TreeGrafter"/>
</dbReference>
<dbReference type="InterPro" id="IPR000653">
    <property type="entry name" value="DegT/StrS_aminotransferase"/>
</dbReference>
<evidence type="ECO:0000256" key="4">
    <source>
        <dbReference type="PIRSR" id="PIRSR000390-2"/>
    </source>
</evidence>
<dbReference type="PIRSF" id="PIRSF000390">
    <property type="entry name" value="PLP_StrS"/>
    <property type="match status" value="1"/>
</dbReference>
<name>A0A6J4NIJ3_9PSEU</name>
<feature type="modified residue" description="N6-(pyridoxal phosphate)lysine" evidence="4">
    <location>
        <position position="195"/>
    </location>
</feature>
<evidence type="ECO:0000256" key="5">
    <source>
        <dbReference type="RuleBase" id="RU004508"/>
    </source>
</evidence>
<dbReference type="SUPFAM" id="SSF53383">
    <property type="entry name" value="PLP-dependent transferases"/>
    <property type="match status" value="1"/>
</dbReference>
<proteinExistence type="inferred from homology"/>
<organism evidence="6">
    <name type="scientific">uncultured Pseudonocardia sp</name>
    <dbReference type="NCBI Taxonomy" id="211455"/>
    <lineage>
        <taxon>Bacteria</taxon>
        <taxon>Bacillati</taxon>
        <taxon>Actinomycetota</taxon>
        <taxon>Actinomycetes</taxon>
        <taxon>Pseudonocardiales</taxon>
        <taxon>Pseudonocardiaceae</taxon>
        <taxon>Pseudonocardia</taxon>
        <taxon>environmental samples</taxon>
    </lineage>
</organism>
<dbReference type="EMBL" id="CADCUS010000096">
    <property type="protein sequence ID" value="CAA9386997.1"/>
    <property type="molecule type" value="Genomic_DNA"/>
</dbReference>
<dbReference type="PANTHER" id="PTHR30244">
    <property type="entry name" value="TRANSAMINASE"/>
    <property type="match status" value="1"/>
</dbReference>
<dbReference type="Pfam" id="PF01041">
    <property type="entry name" value="DegT_DnrJ_EryC1"/>
    <property type="match status" value="1"/>
</dbReference>
<evidence type="ECO:0000256" key="3">
    <source>
        <dbReference type="PIRSR" id="PIRSR000390-1"/>
    </source>
</evidence>
<dbReference type="InterPro" id="IPR015421">
    <property type="entry name" value="PyrdxlP-dep_Trfase_major"/>
</dbReference>
<accession>A0A6J4NIJ3</accession>
<reference evidence="6" key="1">
    <citation type="submission" date="2020-02" db="EMBL/GenBank/DDBJ databases">
        <authorList>
            <person name="Meier V. D."/>
        </authorList>
    </citation>
    <scope>NUCLEOTIDE SEQUENCE</scope>
    <source>
        <strain evidence="6">AVDCRST_MAG66</strain>
    </source>
</reference>
<sequence>MKVPFLRPQLPLLADVAPYFRLSEEARFYSNGGPCERLLRERLSEYLGDATAIPVNNATNGIMVALLGSAHRAGTRDRPLVVTPSYTFAATAGAVDALGHRPLFVDVDPDGWQVDPDALEATLAEHADDVAAVLVTHTFGVPPAAGLQDRWRAACTAHGVPLVVDAAAGFGAVDADGARTGSGADTHVFSFHATKPFGVGEGGAITTRDAELAAAYDGIRQFGFAQDRVVSLPGLNAKLDELHAAVALAVLDGFPSVLKARRDVAEHYRTHLEPVGFRFQTGSAGGTWQAGYVQAPDAATRAAVLLAGREHGVGITAYYERPLHRHPAFAGALVHGDLAVTERLAAGALALPMANDLTEAEQARVVEVVLGAL</sequence>
<dbReference type="PANTHER" id="PTHR30244:SF9">
    <property type="entry name" value="PROTEIN RV3402C"/>
    <property type="match status" value="1"/>
</dbReference>
<evidence type="ECO:0000256" key="2">
    <source>
        <dbReference type="ARBA" id="ARBA00037999"/>
    </source>
</evidence>
<dbReference type="GO" id="GO:0008483">
    <property type="term" value="F:transaminase activity"/>
    <property type="evidence" value="ECO:0007669"/>
    <property type="project" value="TreeGrafter"/>
</dbReference>
<feature type="active site" description="Proton acceptor" evidence="3">
    <location>
        <position position="195"/>
    </location>
</feature>
<evidence type="ECO:0000256" key="1">
    <source>
        <dbReference type="ARBA" id="ARBA00022898"/>
    </source>
</evidence>
<keyword evidence="1 4" id="KW-0663">Pyridoxal phosphate</keyword>
<evidence type="ECO:0008006" key="7">
    <source>
        <dbReference type="Google" id="ProtNLM"/>
    </source>
</evidence>
<dbReference type="InterPro" id="IPR015424">
    <property type="entry name" value="PyrdxlP-dep_Trfase"/>
</dbReference>
<comment type="similarity">
    <text evidence="2 5">Belongs to the DegT/DnrJ/EryC1 family.</text>
</comment>
<dbReference type="Gene3D" id="3.40.640.10">
    <property type="entry name" value="Type I PLP-dependent aspartate aminotransferase-like (Major domain)"/>
    <property type="match status" value="1"/>
</dbReference>
<gene>
    <name evidence="6" type="ORF">AVDCRST_MAG66-676</name>
</gene>